<dbReference type="PANTHER" id="PTHR46641:SF18">
    <property type="entry name" value="G-PROTEIN COUPLED RECEPTORS FAMILY 1 PROFILE DOMAIN-CONTAINING PROTEIN"/>
    <property type="match status" value="1"/>
</dbReference>
<evidence type="ECO:0000259" key="6">
    <source>
        <dbReference type="PROSITE" id="PS50262"/>
    </source>
</evidence>
<dbReference type="GO" id="GO:0016020">
    <property type="term" value="C:membrane"/>
    <property type="evidence" value="ECO:0007669"/>
    <property type="project" value="UniProtKB-SubCell"/>
</dbReference>
<feature type="transmembrane region" description="Helical" evidence="5">
    <location>
        <begin position="159"/>
        <end position="190"/>
    </location>
</feature>
<name>A0A815LZ54_9BILA</name>
<feature type="transmembrane region" description="Helical" evidence="5">
    <location>
        <begin position="221"/>
        <end position="243"/>
    </location>
</feature>
<dbReference type="EMBL" id="CAJNOM010000398">
    <property type="protein sequence ID" value="CAF1415236.1"/>
    <property type="molecule type" value="Genomic_DNA"/>
</dbReference>
<sequence>MTSPTLTAIQTQLNFYANPSVAILGGIGNIFVTIIFSQQHRNACSMYLVIAAIFNTFYLAFNRVLQYFPFYYLDGTVRAFFLCKLRSYLPTVLGQVAKTMIVFACIDRYMITSNRATFRAFSTTKRAKYLIVFSIIFWPLVSCHIATETTIIRGICGTFGVYATIFSIFTIIVIGSIPPITMSICGYLTYRNMRHIRVRIQPAVNNTNEGNVNIRQRDRDLLVIVIYEIFIYVLTASLYPIVLVETIITNNTMSSKTAQHLQIESFLLFMAYLLLSVNSAAACYIYLILSKSFRRDFKQLFIYTYRKLTRGAEVVTHHGPTRTVKIRNTQV</sequence>
<feature type="transmembrane region" description="Helical" evidence="5">
    <location>
        <begin position="88"/>
        <end position="106"/>
    </location>
</feature>
<keyword evidence="3 5" id="KW-1133">Transmembrane helix</keyword>
<dbReference type="OrthoDB" id="10298213at2759"/>
<evidence type="ECO:0000256" key="1">
    <source>
        <dbReference type="ARBA" id="ARBA00004370"/>
    </source>
</evidence>
<evidence type="ECO:0000313" key="7">
    <source>
        <dbReference type="EMBL" id="CAF1182351.1"/>
    </source>
</evidence>
<protein>
    <recommendedName>
        <fullName evidence="6">G-protein coupled receptors family 1 profile domain-containing protein</fullName>
    </recommendedName>
</protein>
<gene>
    <name evidence="7" type="ORF">BJG266_LOCUS25839</name>
    <name evidence="8" type="ORF">QVE165_LOCUS37816</name>
</gene>
<evidence type="ECO:0000313" key="8">
    <source>
        <dbReference type="EMBL" id="CAF1415236.1"/>
    </source>
</evidence>
<keyword evidence="2 5" id="KW-0812">Transmembrane</keyword>
<dbReference type="InterPro" id="IPR052954">
    <property type="entry name" value="GPCR-Ligand_Int"/>
</dbReference>
<feature type="transmembrane region" description="Helical" evidence="5">
    <location>
        <begin position="127"/>
        <end position="147"/>
    </location>
</feature>
<evidence type="ECO:0000256" key="5">
    <source>
        <dbReference type="SAM" id="Phobius"/>
    </source>
</evidence>
<feature type="domain" description="G-protein coupled receptors family 1 profile" evidence="6">
    <location>
        <begin position="26"/>
        <end position="286"/>
    </location>
</feature>
<keyword evidence="4 5" id="KW-0472">Membrane</keyword>
<dbReference type="PROSITE" id="PS50262">
    <property type="entry name" value="G_PROTEIN_RECEP_F1_2"/>
    <property type="match status" value="1"/>
</dbReference>
<dbReference type="EMBL" id="CAJNOI010000206">
    <property type="protein sequence ID" value="CAF1182351.1"/>
    <property type="molecule type" value="Genomic_DNA"/>
</dbReference>
<feature type="transmembrane region" description="Helical" evidence="5">
    <location>
        <begin position="48"/>
        <end position="68"/>
    </location>
</feature>
<dbReference type="Proteomes" id="UP000663832">
    <property type="component" value="Unassembled WGS sequence"/>
</dbReference>
<dbReference type="InterPro" id="IPR017452">
    <property type="entry name" value="GPCR_Rhodpsn_7TM"/>
</dbReference>
<feature type="transmembrane region" description="Helical" evidence="5">
    <location>
        <begin position="15"/>
        <end position="36"/>
    </location>
</feature>
<proteinExistence type="predicted"/>
<dbReference type="SUPFAM" id="SSF81321">
    <property type="entry name" value="Family A G protein-coupled receptor-like"/>
    <property type="match status" value="1"/>
</dbReference>
<dbReference type="Gene3D" id="1.20.1070.10">
    <property type="entry name" value="Rhodopsin 7-helix transmembrane proteins"/>
    <property type="match status" value="1"/>
</dbReference>
<keyword evidence="9" id="KW-1185">Reference proteome</keyword>
<organism evidence="8 9">
    <name type="scientific">Adineta steineri</name>
    <dbReference type="NCBI Taxonomy" id="433720"/>
    <lineage>
        <taxon>Eukaryota</taxon>
        <taxon>Metazoa</taxon>
        <taxon>Spiralia</taxon>
        <taxon>Gnathifera</taxon>
        <taxon>Rotifera</taxon>
        <taxon>Eurotatoria</taxon>
        <taxon>Bdelloidea</taxon>
        <taxon>Adinetida</taxon>
        <taxon>Adinetidae</taxon>
        <taxon>Adineta</taxon>
    </lineage>
</organism>
<accession>A0A815LZ54</accession>
<comment type="caution">
    <text evidence="8">The sequence shown here is derived from an EMBL/GenBank/DDBJ whole genome shotgun (WGS) entry which is preliminary data.</text>
</comment>
<dbReference type="AlphaFoldDB" id="A0A815LZ54"/>
<reference evidence="8" key="1">
    <citation type="submission" date="2021-02" db="EMBL/GenBank/DDBJ databases">
        <authorList>
            <person name="Nowell W R."/>
        </authorList>
    </citation>
    <scope>NUCLEOTIDE SEQUENCE</scope>
</reference>
<evidence type="ECO:0000313" key="9">
    <source>
        <dbReference type="Proteomes" id="UP000663832"/>
    </source>
</evidence>
<dbReference type="PANTHER" id="PTHR46641">
    <property type="entry name" value="FMRFAMIDE RECEPTOR-RELATED"/>
    <property type="match status" value="1"/>
</dbReference>
<feature type="transmembrane region" description="Helical" evidence="5">
    <location>
        <begin position="263"/>
        <end position="289"/>
    </location>
</feature>
<evidence type="ECO:0000256" key="4">
    <source>
        <dbReference type="ARBA" id="ARBA00023136"/>
    </source>
</evidence>
<evidence type="ECO:0000256" key="2">
    <source>
        <dbReference type="ARBA" id="ARBA00022692"/>
    </source>
</evidence>
<comment type="subcellular location">
    <subcellularLocation>
        <location evidence="1">Membrane</location>
    </subcellularLocation>
</comment>
<evidence type="ECO:0000256" key="3">
    <source>
        <dbReference type="ARBA" id="ARBA00022989"/>
    </source>
</evidence>
<dbReference type="Proteomes" id="UP000663877">
    <property type="component" value="Unassembled WGS sequence"/>
</dbReference>